<dbReference type="InterPro" id="IPR044986">
    <property type="entry name" value="KIF15/KIN-12"/>
</dbReference>
<keyword evidence="12" id="KW-1185">Reference proteome</keyword>
<dbReference type="KEGG" id="hvg:123397498"/>
<dbReference type="Gene3D" id="3.40.850.10">
    <property type="entry name" value="Kinesin motor domain"/>
    <property type="match status" value="1"/>
</dbReference>
<dbReference type="Gramene" id="HORVU.MOREX.r3.5HG0437720.1">
    <property type="protein sequence ID" value="HORVU.MOREX.r3.5HG0437720.1"/>
    <property type="gene ID" value="HORVU.MOREX.r3.5HG0437720"/>
</dbReference>
<dbReference type="Gramene" id="HORVU.MOREX.r2.5HG0362370.1">
    <property type="protein sequence ID" value="HORVU.MOREX.r2.5HG0362370.1"/>
    <property type="gene ID" value="HORVU.MOREX.r2.5HG0362370"/>
</dbReference>
<feature type="coiled-coil region" evidence="8">
    <location>
        <begin position="1379"/>
        <end position="1406"/>
    </location>
</feature>
<evidence type="ECO:0000313" key="12">
    <source>
        <dbReference type="Proteomes" id="UP000011116"/>
    </source>
</evidence>
<evidence type="ECO:0000256" key="2">
    <source>
        <dbReference type="ARBA" id="ARBA00022741"/>
    </source>
</evidence>
<dbReference type="GO" id="GO:0005875">
    <property type="term" value="C:microtubule associated complex"/>
    <property type="evidence" value="ECO:0000318"/>
    <property type="project" value="GO_Central"/>
</dbReference>
<dbReference type="PRINTS" id="PR00380">
    <property type="entry name" value="KINESINHEAVY"/>
</dbReference>
<evidence type="ECO:0000313" key="11">
    <source>
        <dbReference type="EnsemblPlants" id="HORVU.MOREX.r3.5HG0437720.1"/>
    </source>
</evidence>
<keyword evidence="3 7" id="KW-0067">ATP-binding</keyword>
<keyword evidence="1" id="KW-0493">Microtubule</keyword>
<accession>A0A8I6YDD7</accession>
<dbReference type="EnsemblPlants" id="HORVU.MOREX.r3.5HG0437720.1">
    <property type="protein sequence ID" value="HORVU.MOREX.r3.5HG0437720.1"/>
    <property type="gene ID" value="HORVU.MOREX.r3.5HG0437720"/>
</dbReference>
<dbReference type="Pfam" id="PF00225">
    <property type="entry name" value="Kinesin"/>
    <property type="match status" value="1"/>
</dbReference>
<proteinExistence type="inferred from homology"/>
<feature type="region of interest" description="Disordered" evidence="9">
    <location>
        <begin position="99"/>
        <end position="129"/>
    </location>
</feature>
<feature type="coiled-coil region" evidence="8">
    <location>
        <begin position="1076"/>
        <end position="1103"/>
    </location>
</feature>
<dbReference type="GO" id="GO:0003777">
    <property type="term" value="F:microtubule motor activity"/>
    <property type="evidence" value="ECO:0000318"/>
    <property type="project" value="GO_Central"/>
</dbReference>
<dbReference type="GO" id="GO:0008017">
    <property type="term" value="F:microtubule binding"/>
    <property type="evidence" value="ECO:0007669"/>
    <property type="project" value="InterPro"/>
</dbReference>
<dbReference type="RefSeq" id="XP_044947962.1">
    <property type="nucleotide sequence ID" value="XM_045092027.1"/>
</dbReference>
<dbReference type="GO" id="GO:0005524">
    <property type="term" value="F:ATP binding"/>
    <property type="evidence" value="ECO:0007669"/>
    <property type="project" value="UniProtKB-UniRule"/>
</dbReference>
<keyword evidence="2 7" id="KW-0547">Nucleotide-binding</keyword>
<evidence type="ECO:0000256" key="8">
    <source>
        <dbReference type="SAM" id="Coils"/>
    </source>
</evidence>
<reference evidence="11" key="2">
    <citation type="submission" date="2020-10" db="EMBL/GenBank/DDBJ databases">
        <authorList>
            <person name="Scholz U."/>
            <person name="Mascher M."/>
            <person name="Fiebig A."/>
        </authorList>
    </citation>
    <scope>NUCLEOTIDE SEQUENCE [LARGE SCALE GENOMIC DNA]</scope>
    <source>
        <strain evidence="11">cv. Morex</strain>
    </source>
</reference>
<sequence>MPGGLGGSECRTPARAFEAEEARNNGTVPDAAVIHAPTKDSDVASCRPPPLAVHTPATRLKRKLEWPVETPRPVSRSRFAPRAQETLSWVSATPRGRHAKTAYGGSVQREPTKSMMKTPRNVRMSGGARGLRPGLRFSMAARGLPATVVNSVEVPHYELQEDPSFWMENNVQVVIRVRPVNDTEKNLHGHSRCLKQESAQSITWIGQPETRFTFDHVACETVNQELLFRVVGLPMVENCMAGYNSCVFAYGQTGSGKTHTMLGEISELGVKPGSECGMAPRIFQFLIARIRAEEESRRDENLKYNCKCSFLEIYNEQITDLLDPSSTNLQLREDTRVGVYVENLTKREVTCVSDIITLLMQGSVNRKVSMTHMNHASSRSHSVLTCTIESRCEKDSISSTRFARLNIVDLAGSERQMSSGAEGERLKEASNINKSLSTLSHVIMSLVDLKHGKKRHVPYRDSRLTFLLQDSLGGNSKTLIVANVSPSLCSSNETLGTLKFAQRARLIQNNAVVNEDALGDVQALQDQIHVLKEELAVINHQHVPPTHGTLEAEEQCKTEVVCHLCEERESAIHKLQMLQSLSTKLLQEKENVEECHLQSQRTIKDLSSEVLQLKSEIIDKEKCYAATMKELEIEMQEKNSDATTSLILWHKEKEALEFELSEAKGLALQKSFEASILLAKFQEAQTTIGDADSTVKALVEVNENAKLQAEKYKQKESLFTIEKDDLLSEMSSLKMLLDVKEQNYVHLESKFESSLLEANEAALELEDVIRHVKNTITENLECVSSDIECMKSKLQQFAELTRTWLEENWLEIIEKDYAVSVLHLCNMGILLERITGLHVENGFLQRGICESDSSISMLREHNDKAKNGLEICSVLKRKLLVDINSRFCRISKGHEATELSLRLDSFGKKVLYLQAQEEAMVARSDSMHNELSVLTEEIDATNRSSLAAQSKEKEELLNQLEKALFLNRMLKDMMLEVASLPEVNSGMPANDIKGCNEFEFCSYLVNYHHESVMINTIANDIESFVLASELEQHKVQLQKQNLMFTEVFERMKTEVTLWRVKQDLGNVAIYDLHGENSNIMIDLKDLKRDKDEVMENLLAMSKETPKFRYLVDSLGSSIRSLQTDQDGKVKALMELQCSHADLCKELELKANVIELGISIENALKLENDSLRHEMLHILCKDRRMVDLVSNIDMEKLSVSIQACLEQITAQVQMFIDEQSTMMMKLSNGLNLVQLSVEELSTHKSFLQSELARKDELAKGLSFDLSLLQESASFAKDQADQLIELAEAIKSLEHEVASKSHDLDNLVSGSQLLEAQIMESNEKISVLEGQLASTVGELNAVSVENTEWSYQLNHIERISYSRKEELVHRSNSTERMEEGLIELRNLLDERNSLFQNLQNEFSKLSDEKQYCDSQVRMLREKLEMAQAVAEKSEAIAMDAQQIADERKTFAEEKDEEVKLLERSVDDLGSDVCALENLVRNIKKEVEQQRMQREELEVELQKARQQMSAVPSSGEAGSSMEDKMIDLTDSYRHSRDVYNENELDEQQGNNHESIELPDKRVTKISSPKTELDMYCTQQPLANEDPRVQHFMEKLKRMQAASRKARNNKNPSRDYSWVNSLG</sequence>
<dbReference type="PROSITE" id="PS50067">
    <property type="entry name" value="KINESIN_MOTOR_2"/>
    <property type="match status" value="1"/>
</dbReference>
<evidence type="ECO:0000256" key="4">
    <source>
        <dbReference type="ARBA" id="ARBA00023054"/>
    </source>
</evidence>
<feature type="domain" description="Kinesin motor" evidence="10">
    <location>
        <begin position="170"/>
        <end position="507"/>
    </location>
</feature>
<feature type="region of interest" description="Disordered" evidence="9">
    <location>
        <begin position="1594"/>
        <end position="1619"/>
    </location>
</feature>
<feature type="coiled-coil region" evidence="8">
    <location>
        <begin position="1449"/>
        <end position="1504"/>
    </location>
</feature>
<dbReference type="Proteomes" id="UP000011116">
    <property type="component" value="Chromosome 5H"/>
</dbReference>
<organism evidence="11 12">
    <name type="scientific">Hordeum vulgare subsp. vulgare</name>
    <name type="common">Domesticated barley</name>
    <dbReference type="NCBI Taxonomy" id="112509"/>
    <lineage>
        <taxon>Eukaryota</taxon>
        <taxon>Viridiplantae</taxon>
        <taxon>Streptophyta</taxon>
        <taxon>Embryophyta</taxon>
        <taxon>Tracheophyta</taxon>
        <taxon>Spermatophyta</taxon>
        <taxon>Magnoliopsida</taxon>
        <taxon>Liliopsida</taxon>
        <taxon>Poales</taxon>
        <taxon>Poaceae</taxon>
        <taxon>BOP clade</taxon>
        <taxon>Pooideae</taxon>
        <taxon>Triticodae</taxon>
        <taxon>Triticeae</taxon>
        <taxon>Hordeinae</taxon>
        <taxon>Hordeum</taxon>
    </lineage>
</organism>
<evidence type="ECO:0000259" key="10">
    <source>
        <dbReference type="PROSITE" id="PS50067"/>
    </source>
</evidence>
<dbReference type="InterPro" id="IPR027417">
    <property type="entry name" value="P-loop_NTPase"/>
</dbReference>
<reference evidence="11" key="3">
    <citation type="submission" date="2022-01" db="UniProtKB">
        <authorList>
            <consortium name="EnsemblPlants"/>
        </authorList>
    </citation>
    <scope>IDENTIFICATION</scope>
    <source>
        <strain evidence="11">subsp. vulgare</strain>
    </source>
</reference>
<dbReference type="PANTHER" id="PTHR37739:SF8">
    <property type="entry name" value="KINESIN-LIKE PROTEIN KIN-12D"/>
    <property type="match status" value="1"/>
</dbReference>
<evidence type="ECO:0000256" key="5">
    <source>
        <dbReference type="ARBA" id="ARBA00023175"/>
    </source>
</evidence>
<dbReference type="InterPro" id="IPR036961">
    <property type="entry name" value="Kinesin_motor_dom_sf"/>
</dbReference>
<feature type="coiled-coil region" evidence="8">
    <location>
        <begin position="514"/>
        <end position="541"/>
    </location>
</feature>
<evidence type="ECO:0000256" key="3">
    <source>
        <dbReference type="ARBA" id="ARBA00022840"/>
    </source>
</evidence>
<dbReference type="PANTHER" id="PTHR37739">
    <property type="entry name" value="KINESIN-LIKE PROTEIN KIN-12D"/>
    <property type="match status" value="1"/>
</dbReference>
<dbReference type="OrthoDB" id="3176171at2759"/>
<gene>
    <name evidence="11" type="primary">LOC123397498</name>
</gene>
<keyword evidence="5 7" id="KW-0505">Motor protein</keyword>
<feature type="coiled-coil region" evidence="8">
    <location>
        <begin position="1274"/>
        <end position="1329"/>
    </location>
</feature>
<dbReference type="GO" id="GO:0005874">
    <property type="term" value="C:microtubule"/>
    <property type="evidence" value="ECO:0007669"/>
    <property type="project" value="UniProtKB-KW"/>
</dbReference>
<feature type="binding site" evidence="7">
    <location>
        <begin position="251"/>
        <end position="258"/>
    </location>
    <ligand>
        <name>ATP</name>
        <dbReference type="ChEBI" id="CHEBI:30616"/>
    </ligand>
</feature>
<dbReference type="InterPro" id="IPR001752">
    <property type="entry name" value="Kinesin_motor_dom"/>
</dbReference>
<keyword evidence="4 8" id="KW-0175">Coiled coil</keyword>
<evidence type="ECO:0000256" key="9">
    <source>
        <dbReference type="SAM" id="MobiDB-lite"/>
    </source>
</evidence>
<dbReference type="SMR" id="A0A8I6YDD7"/>
<dbReference type="GO" id="GO:0007018">
    <property type="term" value="P:microtubule-based movement"/>
    <property type="evidence" value="ECO:0007669"/>
    <property type="project" value="InterPro"/>
</dbReference>
<dbReference type="FunFam" id="3.40.850.10:FF:000033">
    <property type="entry name" value="Kinesin-like protein KIN-12E"/>
    <property type="match status" value="1"/>
</dbReference>
<dbReference type="SMART" id="SM00129">
    <property type="entry name" value="KISc"/>
    <property type="match status" value="1"/>
</dbReference>
<dbReference type="GeneID" id="123397498"/>
<dbReference type="InterPro" id="IPR019821">
    <property type="entry name" value="Kinesin_motor_CS"/>
</dbReference>
<dbReference type="SUPFAM" id="SSF52540">
    <property type="entry name" value="P-loop containing nucleoside triphosphate hydrolases"/>
    <property type="match status" value="1"/>
</dbReference>
<name>A0A8I6YDD7_HORVV</name>
<reference evidence="12" key="1">
    <citation type="journal article" date="2012" name="Nature">
        <title>A physical, genetic and functional sequence assembly of the barley genome.</title>
        <authorList>
            <consortium name="The International Barley Genome Sequencing Consortium"/>
            <person name="Mayer K.F."/>
            <person name="Waugh R."/>
            <person name="Brown J.W."/>
            <person name="Schulman A."/>
            <person name="Langridge P."/>
            <person name="Platzer M."/>
            <person name="Fincher G.B."/>
            <person name="Muehlbauer G.J."/>
            <person name="Sato K."/>
            <person name="Close T.J."/>
            <person name="Wise R.P."/>
            <person name="Stein N."/>
        </authorList>
    </citation>
    <scope>NUCLEOTIDE SEQUENCE [LARGE SCALE GENOMIC DNA]</scope>
    <source>
        <strain evidence="12">cv. Morex</strain>
    </source>
</reference>
<evidence type="ECO:0000256" key="1">
    <source>
        <dbReference type="ARBA" id="ARBA00022701"/>
    </source>
</evidence>
<dbReference type="GO" id="GO:0051231">
    <property type="term" value="P:spindle elongation"/>
    <property type="evidence" value="ECO:0000318"/>
    <property type="project" value="GO_Central"/>
</dbReference>
<evidence type="ECO:0000256" key="7">
    <source>
        <dbReference type="PROSITE-ProRule" id="PRU00283"/>
    </source>
</evidence>
<dbReference type="PROSITE" id="PS00411">
    <property type="entry name" value="KINESIN_MOTOR_1"/>
    <property type="match status" value="1"/>
</dbReference>
<protein>
    <recommendedName>
        <fullName evidence="10">Kinesin motor domain-containing protein</fullName>
    </recommendedName>
</protein>
<evidence type="ECO:0000256" key="6">
    <source>
        <dbReference type="ARBA" id="ARBA00034488"/>
    </source>
</evidence>
<dbReference type="GO" id="GO:0007052">
    <property type="term" value="P:mitotic spindle organization"/>
    <property type="evidence" value="ECO:0000318"/>
    <property type="project" value="GO_Central"/>
</dbReference>
<feature type="region of interest" description="Disordered" evidence="9">
    <location>
        <begin position="1538"/>
        <end position="1558"/>
    </location>
</feature>
<comment type="similarity">
    <text evidence="6">Belongs to the TRAFAC class myosin-kinesin ATPase superfamily. Kinesin family. KIN-12 subfamily.</text>
</comment>